<dbReference type="EMBL" id="FSRE01000007">
    <property type="protein sequence ID" value="SIO20140.1"/>
    <property type="molecule type" value="Genomic_DNA"/>
</dbReference>
<dbReference type="Proteomes" id="UP000198461">
    <property type="component" value="Unassembled WGS sequence"/>
</dbReference>
<proteinExistence type="predicted"/>
<dbReference type="AlphaFoldDB" id="A0A1N6HK43"/>
<dbReference type="InterPro" id="IPR035924">
    <property type="entry name" value="FlaG-like_sf"/>
</dbReference>
<dbReference type="PANTHER" id="PTHR37166:SF1">
    <property type="entry name" value="PROTEIN FLAG"/>
    <property type="match status" value="1"/>
</dbReference>
<feature type="non-terminal residue" evidence="2">
    <location>
        <position position="118"/>
    </location>
</feature>
<evidence type="ECO:0000313" key="3">
    <source>
        <dbReference type="Proteomes" id="UP000198461"/>
    </source>
</evidence>
<organism evidence="2 3">
    <name type="scientific">Sulfurivirga caldicuralii</name>
    <dbReference type="NCBI Taxonomy" id="364032"/>
    <lineage>
        <taxon>Bacteria</taxon>
        <taxon>Pseudomonadati</taxon>
        <taxon>Pseudomonadota</taxon>
        <taxon>Gammaproteobacteria</taxon>
        <taxon>Thiotrichales</taxon>
        <taxon>Piscirickettsiaceae</taxon>
        <taxon>Sulfurivirga</taxon>
    </lineage>
</organism>
<dbReference type="RefSeq" id="WP_143598492.1">
    <property type="nucleotide sequence ID" value="NZ_FSRE01000007.1"/>
</dbReference>
<evidence type="ECO:0000256" key="1">
    <source>
        <dbReference type="SAM" id="MobiDB-lite"/>
    </source>
</evidence>
<dbReference type="OrthoDB" id="5741693at2"/>
<keyword evidence="2" id="KW-0966">Cell projection</keyword>
<evidence type="ECO:0000313" key="2">
    <source>
        <dbReference type="EMBL" id="SIO20140.1"/>
    </source>
</evidence>
<dbReference type="SUPFAM" id="SSF160214">
    <property type="entry name" value="FlaG-like"/>
    <property type="match status" value="1"/>
</dbReference>
<gene>
    <name evidence="2" type="ORF">SAMN05443662_1718</name>
</gene>
<protein>
    <submittedName>
        <fullName evidence="2">Flagellar protein FlaG</fullName>
    </submittedName>
</protein>
<reference evidence="3" key="1">
    <citation type="submission" date="2016-11" db="EMBL/GenBank/DDBJ databases">
        <authorList>
            <person name="Varghese N."/>
            <person name="Submissions S."/>
        </authorList>
    </citation>
    <scope>NUCLEOTIDE SEQUENCE [LARGE SCALE GENOMIC DNA]</scope>
    <source>
        <strain evidence="3">DSM 17737</strain>
    </source>
</reference>
<dbReference type="Pfam" id="PF03646">
    <property type="entry name" value="FlaG"/>
    <property type="match status" value="1"/>
</dbReference>
<sequence>MSMEIKSTGLMANLPQSASTRPGEVPEEPVGRQQGSGEIRSDSVSSSPERLHQLAERLNETLSSSALKFEVDASHQTAIIKVVDTQDNKVIRQIPSEEALARLEMIQRYLEQSDYGDG</sequence>
<dbReference type="InterPro" id="IPR005186">
    <property type="entry name" value="FlaG"/>
</dbReference>
<keyword evidence="2" id="KW-0282">Flagellum</keyword>
<dbReference type="Gene3D" id="3.30.160.170">
    <property type="entry name" value="FlaG-like"/>
    <property type="match status" value="1"/>
</dbReference>
<keyword evidence="3" id="KW-1185">Reference proteome</keyword>
<feature type="region of interest" description="Disordered" evidence="1">
    <location>
        <begin position="1"/>
        <end position="52"/>
    </location>
</feature>
<dbReference type="STRING" id="364032.SAMN05443662_1718"/>
<name>A0A1N6HK43_9GAMM</name>
<dbReference type="PANTHER" id="PTHR37166">
    <property type="entry name" value="PROTEIN FLAG"/>
    <property type="match status" value="1"/>
</dbReference>
<accession>A0A1N6HK43</accession>
<keyword evidence="2" id="KW-0969">Cilium</keyword>